<dbReference type="InterPro" id="IPR000523">
    <property type="entry name" value="Mg_chelatse_chII-like_cat_dom"/>
</dbReference>
<keyword evidence="2" id="KW-0547">Nucleotide-binding</keyword>
<dbReference type="AlphaFoldDB" id="A0A2S7K6W8"/>
<keyword evidence="3" id="KW-0067">ATP-binding</keyword>
<evidence type="ECO:0000256" key="2">
    <source>
        <dbReference type="ARBA" id="ARBA00022741"/>
    </source>
</evidence>
<feature type="domain" description="AAA+ ATPase" evidence="4">
    <location>
        <begin position="210"/>
        <end position="392"/>
    </location>
</feature>
<dbReference type="Pfam" id="PF13335">
    <property type="entry name" value="Mg_chelatase_C"/>
    <property type="match status" value="1"/>
</dbReference>
<organism evidence="5 6">
    <name type="scientific">Hyphococcus luteus</name>
    <dbReference type="NCBI Taxonomy" id="2058213"/>
    <lineage>
        <taxon>Bacteria</taxon>
        <taxon>Pseudomonadati</taxon>
        <taxon>Pseudomonadota</taxon>
        <taxon>Alphaproteobacteria</taxon>
        <taxon>Parvularculales</taxon>
        <taxon>Parvularculaceae</taxon>
        <taxon>Hyphococcus</taxon>
    </lineage>
</organism>
<keyword evidence="6" id="KW-1185">Reference proteome</keyword>
<reference evidence="5 6" key="1">
    <citation type="submission" date="2017-12" db="EMBL/GenBank/DDBJ databases">
        <authorList>
            <person name="Hurst M.R.H."/>
        </authorList>
    </citation>
    <scope>NUCLEOTIDE SEQUENCE [LARGE SCALE GENOMIC DNA]</scope>
    <source>
        <strain evidence="5 6">SY-3-19</strain>
    </source>
</reference>
<protein>
    <submittedName>
        <fullName evidence="5">AAA family ATPase</fullName>
    </submittedName>
</protein>
<dbReference type="InterPro" id="IPR025158">
    <property type="entry name" value="Mg_chelat-rel_C"/>
</dbReference>
<dbReference type="InterPro" id="IPR020568">
    <property type="entry name" value="Ribosomal_Su5_D2-typ_SF"/>
</dbReference>
<dbReference type="InterPro" id="IPR027417">
    <property type="entry name" value="P-loop_NTPase"/>
</dbReference>
<evidence type="ECO:0000256" key="3">
    <source>
        <dbReference type="ARBA" id="ARBA00022840"/>
    </source>
</evidence>
<comment type="caution">
    <text evidence="5">The sequence shown here is derived from an EMBL/GenBank/DDBJ whole genome shotgun (WGS) entry which is preliminary data.</text>
</comment>
<dbReference type="InterPro" id="IPR003593">
    <property type="entry name" value="AAA+_ATPase"/>
</dbReference>
<dbReference type="RefSeq" id="WP_104829456.1">
    <property type="nucleotide sequence ID" value="NZ_PJCH01000005.1"/>
</dbReference>
<dbReference type="GO" id="GO:0005524">
    <property type="term" value="F:ATP binding"/>
    <property type="evidence" value="ECO:0007669"/>
    <property type="project" value="UniProtKB-KW"/>
</dbReference>
<gene>
    <name evidence="5" type="ORF">CW354_07855</name>
</gene>
<dbReference type="SMART" id="SM00382">
    <property type="entry name" value="AAA"/>
    <property type="match status" value="1"/>
</dbReference>
<dbReference type="Pfam" id="PF13541">
    <property type="entry name" value="ChlI"/>
    <property type="match status" value="1"/>
</dbReference>
<dbReference type="PRINTS" id="PR01657">
    <property type="entry name" value="MCMFAMILY"/>
</dbReference>
<dbReference type="InterPro" id="IPR001208">
    <property type="entry name" value="MCM_dom"/>
</dbReference>
<proteinExistence type="inferred from homology"/>
<evidence type="ECO:0000256" key="1">
    <source>
        <dbReference type="ARBA" id="ARBA00006354"/>
    </source>
</evidence>
<evidence type="ECO:0000313" key="5">
    <source>
        <dbReference type="EMBL" id="PQA88211.1"/>
    </source>
</evidence>
<dbReference type="Gene3D" id="3.30.230.10">
    <property type="match status" value="1"/>
</dbReference>
<dbReference type="OrthoDB" id="9813147at2"/>
<dbReference type="NCBIfam" id="TIGR00368">
    <property type="entry name" value="YifB family Mg chelatase-like AAA ATPase"/>
    <property type="match status" value="1"/>
</dbReference>
<dbReference type="Gene3D" id="3.40.50.300">
    <property type="entry name" value="P-loop containing nucleotide triphosphate hydrolases"/>
    <property type="match status" value="1"/>
</dbReference>
<comment type="similarity">
    <text evidence="1">Belongs to the Mg-chelatase subunits D/I family. ComM subfamily.</text>
</comment>
<name>A0A2S7K6W8_9PROT</name>
<dbReference type="Proteomes" id="UP000239504">
    <property type="component" value="Unassembled WGS sequence"/>
</dbReference>
<dbReference type="SUPFAM" id="SSF52540">
    <property type="entry name" value="P-loop containing nucleoside triphosphate hydrolases"/>
    <property type="match status" value="1"/>
</dbReference>
<dbReference type="InterPro" id="IPR045006">
    <property type="entry name" value="CHLI-like"/>
</dbReference>
<dbReference type="SUPFAM" id="SSF54211">
    <property type="entry name" value="Ribosomal protein S5 domain 2-like"/>
    <property type="match status" value="1"/>
</dbReference>
<dbReference type="InterPro" id="IPR004482">
    <property type="entry name" value="Mg_chelat-rel"/>
</dbReference>
<dbReference type="PANTHER" id="PTHR32039:SF7">
    <property type="entry name" value="COMPETENCE PROTEIN COMM"/>
    <property type="match status" value="1"/>
</dbReference>
<dbReference type="InterPro" id="IPR014721">
    <property type="entry name" value="Ribsml_uS5_D2-typ_fold_subgr"/>
</dbReference>
<dbReference type="GO" id="GO:0003677">
    <property type="term" value="F:DNA binding"/>
    <property type="evidence" value="ECO:0007669"/>
    <property type="project" value="InterPro"/>
</dbReference>
<accession>A0A2S7K6W8</accession>
<dbReference type="EMBL" id="PJCH01000005">
    <property type="protein sequence ID" value="PQA88211.1"/>
    <property type="molecule type" value="Genomic_DNA"/>
</dbReference>
<sequence>MVAQITTFAFHGVDARPVTVQVQLVNGGNNAITIVGLPDKAVSEARERVRAALSAVGLGLPVKRITVNLAPADLPKEGSHFDLAIALGLLIEMGAAPADAAAGFAVMGELGLDGSIAPCAGALPAAVAANAMGLGLICPAASGAEAAWAGGDAAILAPKSLIQLVNHLKGTQVLSAPEPGALETPAAIPDLVDVKGQETAKRALEVAAAGGHNLLMVGPPGAGKSMLAARLPGLLPPLSPKEMLEISMVQSLAGLLEGGRLSRARPFRAPHHSASMAAMIGGGVRAKPGEASLAHHGVLFLDELPEFAAPVLDCLRQPLETGDVLIARANFHVRYPARFQLVAAMNPCRCGYGRASGRACGKGPNCEEIYQSRISGPLLDRMDLAIELPAVTPADLAAPALGETTATVAARVAAAREAQYARGRDAQGTGGKDGVTNAALADADLAAVAEPDAEGASLLSRAAETLGLSARAYMRILRVARTLADLEGGGGVRRRHIAEAVSFRRRETTDRVKAGVAQPVENLTDFAPRAP</sequence>
<evidence type="ECO:0000259" key="4">
    <source>
        <dbReference type="SMART" id="SM00382"/>
    </source>
</evidence>
<evidence type="ECO:0000313" key="6">
    <source>
        <dbReference type="Proteomes" id="UP000239504"/>
    </source>
</evidence>
<dbReference type="Pfam" id="PF01078">
    <property type="entry name" value="Mg_chelatase"/>
    <property type="match status" value="1"/>
</dbReference>
<dbReference type="PANTHER" id="PTHR32039">
    <property type="entry name" value="MAGNESIUM-CHELATASE SUBUNIT CHLI"/>
    <property type="match status" value="1"/>
</dbReference>